<proteinExistence type="predicted"/>
<comment type="caution">
    <text evidence="1">The sequence shown here is derived from an EMBL/GenBank/DDBJ whole genome shotgun (WGS) entry which is preliminary data.</text>
</comment>
<dbReference type="Proteomes" id="UP000030104">
    <property type="component" value="Unassembled WGS sequence"/>
</dbReference>
<accession>A0A0A2K976</accession>
<evidence type="ECO:0000313" key="1">
    <source>
        <dbReference type="EMBL" id="KGO64392.1"/>
    </source>
</evidence>
<protein>
    <submittedName>
        <fullName evidence="1">Uncharacterized protein</fullName>
    </submittedName>
</protein>
<keyword evidence="2" id="KW-1185">Reference proteome</keyword>
<dbReference type="EMBL" id="JQGA01001585">
    <property type="protein sequence ID" value="KGO64392.1"/>
    <property type="molecule type" value="Genomic_DNA"/>
</dbReference>
<organism evidence="1 2">
    <name type="scientific">Penicillium italicum</name>
    <name type="common">Blue mold</name>
    <dbReference type="NCBI Taxonomy" id="40296"/>
    <lineage>
        <taxon>Eukaryota</taxon>
        <taxon>Fungi</taxon>
        <taxon>Dikarya</taxon>
        <taxon>Ascomycota</taxon>
        <taxon>Pezizomycotina</taxon>
        <taxon>Eurotiomycetes</taxon>
        <taxon>Eurotiomycetidae</taxon>
        <taxon>Eurotiales</taxon>
        <taxon>Aspergillaceae</taxon>
        <taxon>Penicillium</taxon>
    </lineage>
</organism>
<dbReference type="OrthoDB" id="4323916at2759"/>
<dbReference type="PhylomeDB" id="A0A0A2K976"/>
<reference evidence="1 2" key="1">
    <citation type="journal article" date="2015" name="Mol. Plant Microbe Interact.">
        <title>Genome, transcriptome, and functional analyses of Penicillium expansum provide new insights into secondary metabolism and pathogenicity.</title>
        <authorList>
            <person name="Ballester A.R."/>
            <person name="Marcet-Houben M."/>
            <person name="Levin E."/>
            <person name="Sela N."/>
            <person name="Selma-Lazaro C."/>
            <person name="Carmona L."/>
            <person name="Wisniewski M."/>
            <person name="Droby S."/>
            <person name="Gonzalez-Candelas L."/>
            <person name="Gabaldon T."/>
        </authorList>
    </citation>
    <scope>NUCLEOTIDE SEQUENCE [LARGE SCALE GENOMIC DNA]</scope>
    <source>
        <strain evidence="1 2">PHI-1</strain>
    </source>
</reference>
<evidence type="ECO:0000313" key="2">
    <source>
        <dbReference type="Proteomes" id="UP000030104"/>
    </source>
</evidence>
<name>A0A0A2K976_PENIT</name>
<dbReference type="AlphaFoldDB" id="A0A0A2K976"/>
<sequence length="79" mass="9309">MLAEIEHDDPEFAFPAAQLAGFYRRPWELCVSSKHINCQKIERSNQILKEADTHLGKERGRLELHHDNQLSRLRFSSRH</sequence>
<dbReference type="HOGENOM" id="CLU_2606763_0_0_1"/>
<gene>
    <name evidence="1" type="ORF">PITC_022420</name>
</gene>